<feature type="transmembrane region" description="Helical" evidence="7">
    <location>
        <begin position="124"/>
        <end position="148"/>
    </location>
</feature>
<dbReference type="InterPro" id="IPR000515">
    <property type="entry name" value="MetI-like"/>
</dbReference>
<evidence type="ECO:0000256" key="6">
    <source>
        <dbReference type="ARBA" id="ARBA00023136"/>
    </source>
</evidence>
<gene>
    <name evidence="9" type="ORF">A5886_000892</name>
</gene>
<feature type="transmembrane region" description="Helical" evidence="7">
    <location>
        <begin position="258"/>
        <end position="279"/>
    </location>
</feature>
<feature type="domain" description="ABC transmembrane type-1" evidence="8">
    <location>
        <begin position="89"/>
        <end position="279"/>
    </location>
</feature>
<evidence type="ECO:0000256" key="7">
    <source>
        <dbReference type="RuleBase" id="RU363032"/>
    </source>
</evidence>
<evidence type="ECO:0000256" key="5">
    <source>
        <dbReference type="ARBA" id="ARBA00022989"/>
    </source>
</evidence>
<feature type="transmembrane region" description="Helical" evidence="7">
    <location>
        <begin position="93"/>
        <end position="112"/>
    </location>
</feature>
<evidence type="ECO:0000256" key="1">
    <source>
        <dbReference type="ARBA" id="ARBA00004651"/>
    </source>
</evidence>
<dbReference type="OrthoDB" id="9794684at2"/>
<protein>
    <recommendedName>
        <fullName evidence="8">ABC transmembrane type-1 domain-containing protein</fullName>
    </recommendedName>
</protein>
<proteinExistence type="inferred from homology"/>
<keyword evidence="3" id="KW-1003">Cell membrane</keyword>
<dbReference type="Pfam" id="PF00528">
    <property type="entry name" value="BPD_transp_1"/>
    <property type="match status" value="1"/>
</dbReference>
<name>A0A242A455_9ENTE</name>
<evidence type="ECO:0000256" key="2">
    <source>
        <dbReference type="ARBA" id="ARBA00022448"/>
    </source>
</evidence>
<dbReference type="STRING" id="1834191.A5886_000892"/>
<feature type="transmembrane region" description="Helical" evidence="7">
    <location>
        <begin position="200"/>
        <end position="225"/>
    </location>
</feature>
<evidence type="ECO:0000313" key="10">
    <source>
        <dbReference type="Proteomes" id="UP000195043"/>
    </source>
</evidence>
<dbReference type="GO" id="GO:0005886">
    <property type="term" value="C:plasma membrane"/>
    <property type="evidence" value="ECO:0007669"/>
    <property type="project" value="UniProtKB-SubCell"/>
</dbReference>
<keyword evidence="4 7" id="KW-0812">Transmembrane</keyword>
<reference evidence="9 10" key="1">
    <citation type="submission" date="2017-05" db="EMBL/GenBank/DDBJ databases">
        <title>The Genome Sequence of Enterococcus sp. 8G7_MSG3316.</title>
        <authorList>
            <consortium name="The Broad Institute Genomics Platform"/>
            <consortium name="The Broad Institute Genomic Center for Infectious Diseases"/>
            <person name="Earl A."/>
            <person name="Manson A."/>
            <person name="Schwartman J."/>
            <person name="Gilmore M."/>
            <person name="Abouelleil A."/>
            <person name="Cao P."/>
            <person name="Chapman S."/>
            <person name="Cusick C."/>
            <person name="Shea T."/>
            <person name="Young S."/>
            <person name="Neafsey D."/>
            <person name="Nusbaum C."/>
            <person name="Birren B."/>
        </authorList>
    </citation>
    <scope>NUCLEOTIDE SEQUENCE [LARGE SCALE GENOMIC DNA]</scope>
    <source>
        <strain evidence="9 10">8G7_MSG3316</strain>
    </source>
</reference>
<organism evidence="9 10">
    <name type="scientific">Candidatus Enterococcus testudinis</name>
    <dbReference type="NCBI Taxonomy" id="1834191"/>
    <lineage>
        <taxon>Bacteria</taxon>
        <taxon>Bacillati</taxon>
        <taxon>Bacillota</taxon>
        <taxon>Bacilli</taxon>
        <taxon>Lactobacillales</taxon>
        <taxon>Enterococcaceae</taxon>
        <taxon>Enterococcus</taxon>
    </lineage>
</organism>
<comment type="similarity">
    <text evidence="7">Belongs to the binding-protein-dependent transport system permease family.</text>
</comment>
<evidence type="ECO:0000256" key="3">
    <source>
        <dbReference type="ARBA" id="ARBA00022475"/>
    </source>
</evidence>
<dbReference type="RefSeq" id="WP_086273836.1">
    <property type="nucleotide sequence ID" value="NZ_NGKU01000001.1"/>
</dbReference>
<sequence length="293" mass="33018">MTNQTIEPKHAAVQKRTGVNRKRKNRKKCIIILSGILIALLWFYPFFLIFINSFKSKAEIFQNTLTLPKQLSFVNYGEALDKLDFVRSAANSLIITIGSLILIVFVSSMAAYALSRNTSRISSFIYFIIAIGLLIPFQGIMIPLISLFGKVSMLNRPGLMIMYLGLATSMSTFLYYGALRGIPKSLDEAAVIDGANTFQIYWKVIFPLLSPTTVTVIVLNALWFWNDYLLPSLSVNKEGMYTIPLKMFYFFGEFNKQWHLALAALVIVVLPIIILFIILQKYVVKGISDGAVK</sequence>
<dbReference type="CDD" id="cd06261">
    <property type="entry name" value="TM_PBP2"/>
    <property type="match status" value="1"/>
</dbReference>
<dbReference type="EMBL" id="NGKU01000001">
    <property type="protein sequence ID" value="OTN75816.1"/>
    <property type="molecule type" value="Genomic_DNA"/>
</dbReference>
<evidence type="ECO:0000256" key="4">
    <source>
        <dbReference type="ARBA" id="ARBA00022692"/>
    </source>
</evidence>
<feature type="transmembrane region" description="Helical" evidence="7">
    <location>
        <begin position="160"/>
        <end position="179"/>
    </location>
</feature>
<keyword evidence="6 7" id="KW-0472">Membrane</keyword>
<dbReference type="GO" id="GO:0055085">
    <property type="term" value="P:transmembrane transport"/>
    <property type="evidence" value="ECO:0007669"/>
    <property type="project" value="InterPro"/>
</dbReference>
<keyword evidence="10" id="KW-1185">Reference proteome</keyword>
<dbReference type="Proteomes" id="UP000195043">
    <property type="component" value="Unassembled WGS sequence"/>
</dbReference>
<dbReference type="SUPFAM" id="SSF161098">
    <property type="entry name" value="MetI-like"/>
    <property type="match status" value="1"/>
</dbReference>
<dbReference type="Gene3D" id="1.10.3720.10">
    <property type="entry name" value="MetI-like"/>
    <property type="match status" value="1"/>
</dbReference>
<evidence type="ECO:0000313" key="9">
    <source>
        <dbReference type="EMBL" id="OTN75816.1"/>
    </source>
</evidence>
<accession>A0A242A455</accession>
<dbReference type="PROSITE" id="PS50928">
    <property type="entry name" value="ABC_TM1"/>
    <property type="match status" value="1"/>
</dbReference>
<dbReference type="PANTHER" id="PTHR43744">
    <property type="entry name" value="ABC TRANSPORTER PERMEASE PROTEIN MG189-RELATED-RELATED"/>
    <property type="match status" value="1"/>
</dbReference>
<comment type="caution">
    <text evidence="9">The sequence shown here is derived from an EMBL/GenBank/DDBJ whole genome shotgun (WGS) entry which is preliminary data.</text>
</comment>
<evidence type="ECO:0000259" key="8">
    <source>
        <dbReference type="PROSITE" id="PS50928"/>
    </source>
</evidence>
<keyword evidence="2 7" id="KW-0813">Transport</keyword>
<dbReference type="AlphaFoldDB" id="A0A242A455"/>
<comment type="subcellular location">
    <subcellularLocation>
        <location evidence="1 7">Cell membrane</location>
        <topology evidence="1 7">Multi-pass membrane protein</topology>
    </subcellularLocation>
</comment>
<keyword evidence="5 7" id="KW-1133">Transmembrane helix</keyword>
<dbReference type="PANTHER" id="PTHR43744:SF8">
    <property type="entry name" value="SN-GLYCEROL-3-PHOSPHATE TRANSPORT SYSTEM PERMEASE PROTEIN UGPE"/>
    <property type="match status" value="1"/>
</dbReference>
<dbReference type="InterPro" id="IPR035906">
    <property type="entry name" value="MetI-like_sf"/>
</dbReference>
<feature type="transmembrane region" description="Helical" evidence="7">
    <location>
        <begin position="30"/>
        <end position="51"/>
    </location>
</feature>